<dbReference type="Proteomes" id="UP000551616">
    <property type="component" value="Unassembled WGS sequence"/>
</dbReference>
<proteinExistence type="predicted"/>
<sequence length="333" mass="36571">MKSMSHIPKRRTSPRTGFTLVELLVVIAIIGILIALLLPAVQQAREAARRMQCTNNLKQLGLAFHNFQDTFGHLPFGGADKTSATALGSDCCSAEQLDYLNWTYHIMPFMEQQNLHDLGDPDDVANSSNLIARNPVAGLYCPSRRAPTAYSGYYRTDYAGNGGEWHDDGVTKGTSPGSKGVVVNNKLGTKMVVERIQDGSSNTIMVGEKALHPDAHGTEGGDNERYVNAGWDQCVIRWGAFYDKDDAVSYGLPPIPDLKSVHQDDSGTWVFGDDDLSYDGEFGAWHAYYGSSHNGVTNFCLADGSVRSVPFTVDQEVFRRAALSNDHEVFEWP</sequence>
<evidence type="ECO:0000313" key="4">
    <source>
        <dbReference type="Proteomes" id="UP000551616"/>
    </source>
</evidence>
<dbReference type="NCBIfam" id="TIGR04294">
    <property type="entry name" value="pre_pil_HX9DG"/>
    <property type="match status" value="1"/>
</dbReference>
<keyword evidence="1" id="KW-0812">Transmembrane</keyword>
<dbReference type="InterPro" id="IPR012902">
    <property type="entry name" value="N_methyl_site"/>
</dbReference>
<name>A0A7V9A903_9BACT</name>
<dbReference type="EMBL" id="JABRWO010000012">
    <property type="protein sequence ID" value="MBA2116957.1"/>
    <property type="molecule type" value="Genomic_DNA"/>
</dbReference>
<dbReference type="AlphaFoldDB" id="A0A7V9A903"/>
<dbReference type="Gene3D" id="3.30.700.10">
    <property type="entry name" value="Glycoprotein, Type 4 Pilin"/>
    <property type="match status" value="1"/>
</dbReference>
<dbReference type="InterPro" id="IPR045584">
    <property type="entry name" value="Pilin-like"/>
</dbReference>
<feature type="transmembrane region" description="Helical" evidence="1">
    <location>
        <begin position="20"/>
        <end position="41"/>
    </location>
</feature>
<keyword evidence="4" id="KW-1185">Reference proteome</keyword>
<keyword evidence="1" id="KW-0472">Membrane</keyword>
<feature type="domain" description="DUF1559" evidence="2">
    <location>
        <begin position="42"/>
        <end position="316"/>
    </location>
</feature>
<reference evidence="3 4" key="1">
    <citation type="submission" date="2020-05" db="EMBL/GenBank/DDBJ databases">
        <title>Bremerella alba sp. nov., a novel planctomycete isolated from the surface of the macroalga Fucus spiralis.</title>
        <authorList>
            <person name="Godinho O."/>
            <person name="Botelho R."/>
            <person name="Albuquerque L."/>
            <person name="Wiegand S."/>
            <person name="Da Costa M.S."/>
            <person name="Lobo-Da-Cunha A."/>
            <person name="Jogler C."/>
            <person name="Lage O.M."/>
        </authorList>
    </citation>
    <scope>NUCLEOTIDE SEQUENCE [LARGE SCALE GENOMIC DNA]</scope>
    <source>
        <strain evidence="3 4">FF15</strain>
    </source>
</reference>
<organism evidence="3 4">
    <name type="scientific">Bremerella alba</name>
    <dbReference type="NCBI Taxonomy" id="980252"/>
    <lineage>
        <taxon>Bacteria</taxon>
        <taxon>Pseudomonadati</taxon>
        <taxon>Planctomycetota</taxon>
        <taxon>Planctomycetia</taxon>
        <taxon>Pirellulales</taxon>
        <taxon>Pirellulaceae</taxon>
        <taxon>Bremerella</taxon>
    </lineage>
</organism>
<evidence type="ECO:0000256" key="1">
    <source>
        <dbReference type="SAM" id="Phobius"/>
    </source>
</evidence>
<keyword evidence="1" id="KW-1133">Transmembrane helix</keyword>
<dbReference type="PROSITE" id="PS00409">
    <property type="entry name" value="PROKAR_NTER_METHYL"/>
    <property type="match status" value="1"/>
</dbReference>
<evidence type="ECO:0000259" key="2">
    <source>
        <dbReference type="Pfam" id="PF07596"/>
    </source>
</evidence>
<dbReference type="Pfam" id="PF07963">
    <property type="entry name" value="N_methyl"/>
    <property type="match status" value="1"/>
</dbReference>
<dbReference type="PANTHER" id="PTHR30093">
    <property type="entry name" value="GENERAL SECRETION PATHWAY PROTEIN G"/>
    <property type="match status" value="1"/>
</dbReference>
<dbReference type="SUPFAM" id="SSF54523">
    <property type="entry name" value="Pili subunits"/>
    <property type="match status" value="1"/>
</dbReference>
<protein>
    <recommendedName>
        <fullName evidence="2">DUF1559 domain-containing protein</fullName>
    </recommendedName>
</protein>
<dbReference type="InterPro" id="IPR011453">
    <property type="entry name" value="DUF1559"/>
</dbReference>
<comment type="caution">
    <text evidence="3">The sequence shown here is derived from an EMBL/GenBank/DDBJ whole genome shotgun (WGS) entry which is preliminary data.</text>
</comment>
<evidence type="ECO:0000313" key="3">
    <source>
        <dbReference type="EMBL" id="MBA2116957.1"/>
    </source>
</evidence>
<gene>
    <name evidence="3" type="ORF">HOV93_41510</name>
</gene>
<dbReference type="NCBIfam" id="TIGR02532">
    <property type="entry name" value="IV_pilin_GFxxxE"/>
    <property type="match status" value="1"/>
</dbReference>
<dbReference type="PANTHER" id="PTHR30093:SF2">
    <property type="entry name" value="TYPE II SECRETION SYSTEM PROTEIN H"/>
    <property type="match status" value="1"/>
</dbReference>
<dbReference type="InterPro" id="IPR027558">
    <property type="entry name" value="Pre_pil_HX9DG_C"/>
</dbReference>
<dbReference type="Pfam" id="PF07596">
    <property type="entry name" value="SBP_bac_10"/>
    <property type="match status" value="1"/>
</dbReference>
<accession>A0A7V9A903</accession>